<feature type="region of interest" description="Disordered" evidence="7">
    <location>
        <begin position="1"/>
        <end position="22"/>
    </location>
</feature>
<dbReference type="Pfam" id="PF02045">
    <property type="entry name" value="CBFB_NFYA"/>
    <property type="match status" value="1"/>
</dbReference>
<protein>
    <recommendedName>
        <fullName evidence="6">Nuclear transcription factor Y subunit</fullName>
    </recommendedName>
</protein>
<name>A0A1B6I185_9HEMI</name>
<proteinExistence type="inferred from homology"/>
<dbReference type="GO" id="GO:0003677">
    <property type="term" value="F:DNA binding"/>
    <property type="evidence" value="ECO:0007669"/>
    <property type="project" value="UniProtKB-KW"/>
</dbReference>
<evidence type="ECO:0000256" key="5">
    <source>
        <dbReference type="ARBA" id="ARBA00023242"/>
    </source>
</evidence>
<sequence>MGDELYKKAEPHPGMINGKNIHERGSYMDSYSPTYLHNIHDLCPNADEFVVDDSPHMIMINPKQIYWIRKRRLRREMLDSIMVTPKTNYLHESRHRHAMKRLRAPSGRFLT</sequence>
<feature type="non-terminal residue" evidence="8">
    <location>
        <position position="111"/>
    </location>
</feature>
<dbReference type="GO" id="GO:0005634">
    <property type="term" value="C:nucleus"/>
    <property type="evidence" value="ECO:0007669"/>
    <property type="project" value="UniProtKB-SubCell"/>
</dbReference>
<dbReference type="EMBL" id="GECU01027062">
    <property type="protein sequence ID" value="JAS80644.1"/>
    <property type="molecule type" value="Transcribed_RNA"/>
</dbReference>
<dbReference type="PROSITE" id="PS51152">
    <property type="entry name" value="NFYA_HAP2_2"/>
    <property type="match status" value="1"/>
</dbReference>
<gene>
    <name evidence="8" type="ORF">g.315</name>
</gene>
<keyword evidence="2 6" id="KW-0805">Transcription regulation</keyword>
<evidence type="ECO:0000256" key="3">
    <source>
        <dbReference type="ARBA" id="ARBA00023125"/>
    </source>
</evidence>
<dbReference type="GO" id="GO:0003700">
    <property type="term" value="F:DNA-binding transcription factor activity"/>
    <property type="evidence" value="ECO:0007669"/>
    <property type="project" value="UniProtKB-UniRule"/>
</dbReference>
<comment type="subcellular location">
    <subcellularLocation>
        <location evidence="1 6">Nucleus</location>
    </subcellularLocation>
</comment>
<comment type="function">
    <text evidence="6">Component of the sequence-specific heterotrimeric transcription factor (NF-Y) which specifically recognizes a 5'-CCAAT-3' box motif found in the promoters of its target genes.</text>
</comment>
<accession>A0A1B6I185</accession>
<dbReference type="SMART" id="SM00521">
    <property type="entry name" value="CBF"/>
    <property type="match status" value="1"/>
</dbReference>
<evidence type="ECO:0000256" key="7">
    <source>
        <dbReference type="SAM" id="MobiDB-lite"/>
    </source>
</evidence>
<evidence type="ECO:0000313" key="8">
    <source>
        <dbReference type="EMBL" id="JAS80644.1"/>
    </source>
</evidence>
<comment type="subunit">
    <text evidence="6">Heterotrimer.</text>
</comment>
<reference evidence="8" key="1">
    <citation type="submission" date="2015-11" db="EMBL/GenBank/DDBJ databases">
        <title>De novo transcriptome assembly of four potential Pierce s Disease insect vectors from Arizona vineyards.</title>
        <authorList>
            <person name="Tassone E.E."/>
        </authorList>
    </citation>
    <scope>NUCLEOTIDE SEQUENCE</scope>
</reference>
<evidence type="ECO:0000256" key="2">
    <source>
        <dbReference type="ARBA" id="ARBA00023015"/>
    </source>
</evidence>
<dbReference type="Gene3D" id="6.10.250.2430">
    <property type="match status" value="1"/>
</dbReference>
<dbReference type="PANTHER" id="PTHR12632">
    <property type="entry name" value="TRANSCRIPTION FACTOR NF-Y ALPHA-RELATED"/>
    <property type="match status" value="1"/>
</dbReference>
<keyword evidence="4 6" id="KW-0804">Transcription</keyword>
<evidence type="ECO:0000256" key="6">
    <source>
        <dbReference type="RuleBase" id="RU367155"/>
    </source>
</evidence>
<evidence type="ECO:0000256" key="4">
    <source>
        <dbReference type="ARBA" id="ARBA00023163"/>
    </source>
</evidence>
<comment type="similarity">
    <text evidence="6">Belongs to the NFYA/HAP2 subunit family.</text>
</comment>
<keyword evidence="3 6" id="KW-0238">DNA-binding</keyword>
<dbReference type="InterPro" id="IPR001289">
    <property type="entry name" value="NFYA"/>
</dbReference>
<keyword evidence="5 6" id="KW-0539">Nucleus</keyword>
<organism evidence="8">
    <name type="scientific">Homalodisca liturata</name>
    <dbReference type="NCBI Taxonomy" id="320908"/>
    <lineage>
        <taxon>Eukaryota</taxon>
        <taxon>Metazoa</taxon>
        <taxon>Ecdysozoa</taxon>
        <taxon>Arthropoda</taxon>
        <taxon>Hexapoda</taxon>
        <taxon>Insecta</taxon>
        <taxon>Pterygota</taxon>
        <taxon>Neoptera</taxon>
        <taxon>Paraneoptera</taxon>
        <taxon>Hemiptera</taxon>
        <taxon>Auchenorrhyncha</taxon>
        <taxon>Membracoidea</taxon>
        <taxon>Cicadellidae</taxon>
        <taxon>Cicadellinae</taxon>
        <taxon>Proconiini</taxon>
        <taxon>Homalodisca</taxon>
    </lineage>
</organism>
<feature type="compositionally biased region" description="Basic and acidic residues" evidence="7">
    <location>
        <begin position="1"/>
        <end position="11"/>
    </location>
</feature>
<evidence type="ECO:0000256" key="1">
    <source>
        <dbReference type="ARBA" id="ARBA00004123"/>
    </source>
</evidence>
<dbReference type="AlphaFoldDB" id="A0A1B6I185"/>